<accession>A0A6A6TWN8</accession>
<dbReference type="Proteomes" id="UP000799302">
    <property type="component" value="Unassembled WGS sequence"/>
</dbReference>
<reference evidence="2" key="1">
    <citation type="journal article" date="2020" name="Stud. Mycol.">
        <title>101 Dothideomycetes genomes: a test case for predicting lifestyles and emergence of pathogens.</title>
        <authorList>
            <person name="Haridas S."/>
            <person name="Albert R."/>
            <person name="Binder M."/>
            <person name="Bloem J."/>
            <person name="Labutti K."/>
            <person name="Salamov A."/>
            <person name="Andreopoulos B."/>
            <person name="Baker S."/>
            <person name="Barry K."/>
            <person name="Bills G."/>
            <person name="Bluhm B."/>
            <person name="Cannon C."/>
            <person name="Castanera R."/>
            <person name="Culley D."/>
            <person name="Daum C."/>
            <person name="Ezra D."/>
            <person name="Gonzalez J."/>
            <person name="Henrissat B."/>
            <person name="Kuo A."/>
            <person name="Liang C."/>
            <person name="Lipzen A."/>
            <person name="Lutzoni F."/>
            <person name="Magnuson J."/>
            <person name="Mondo S."/>
            <person name="Nolan M."/>
            <person name="Ohm R."/>
            <person name="Pangilinan J."/>
            <person name="Park H.-J."/>
            <person name="Ramirez L."/>
            <person name="Alfaro M."/>
            <person name="Sun H."/>
            <person name="Tritt A."/>
            <person name="Yoshinaga Y."/>
            <person name="Zwiers L.-H."/>
            <person name="Turgeon B."/>
            <person name="Goodwin S."/>
            <person name="Spatafora J."/>
            <person name="Crous P."/>
            <person name="Grigoriev I."/>
        </authorList>
    </citation>
    <scope>NUCLEOTIDE SEQUENCE</scope>
    <source>
        <strain evidence="2">CBS 115976</strain>
    </source>
</reference>
<keyword evidence="3" id="KW-1185">Reference proteome</keyword>
<dbReference type="AlphaFoldDB" id="A0A6A6TWN8"/>
<evidence type="ECO:0000313" key="3">
    <source>
        <dbReference type="Proteomes" id="UP000799302"/>
    </source>
</evidence>
<feature type="region of interest" description="Disordered" evidence="1">
    <location>
        <begin position="460"/>
        <end position="493"/>
    </location>
</feature>
<proteinExistence type="predicted"/>
<protein>
    <submittedName>
        <fullName evidence="2">Uncharacterized protein</fullName>
    </submittedName>
</protein>
<sequence length="577" mass="64607">MKEKKTFMRLGNDILSLIATFIIRPTDQKNLCLLNKHMHQIGVRELYREVTVEVGSPQDTRLTTLVNPRNIGLPYIRKLDIYLADVPDKCTQQLQQANFSVRLLLEFLPENILEKFSWHPWSSFSSDNLKLLYRKQRNMRWLEAIALDKDVLEELENGRDFDAIFGNTRKLGLYPDSRPVLNMCGALVKRSPKVEKITLHASFDEDHEDTGIPGRELNDSPNGPGLITRTIFGHMQPFQDCKPLALRDLTLQKVNTRYAADTYCRVIDFRTLKALRIFGCAGADALFSELSKSAKLPGKLETLEFKHDDNAENEALSAFDDFLTLVSGLKVLTVDICYVKVLPEVGGITRHAKTLKELNVHASRGDGEEEELVYSFEDFEKITKACDLLEQLSVAFPATSVVRSSSESFIAYENALGDLPNLITLNITTWPTNTPTSSRLPRKIYEHLLQLKAQHGFERSAAHAASLSPSPTASTNASSDPTPNPSSTPELVPRTSKLSVIAFGASDKVYDREDSKNQIIFVRGTQTDALGKTGPLAVQVGWCLRKFIEPRSEVLDFALARSSRPPTREPPASDDSD</sequence>
<organism evidence="2 3">
    <name type="scientific">Microthyrium microscopicum</name>
    <dbReference type="NCBI Taxonomy" id="703497"/>
    <lineage>
        <taxon>Eukaryota</taxon>
        <taxon>Fungi</taxon>
        <taxon>Dikarya</taxon>
        <taxon>Ascomycota</taxon>
        <taxon>Pezizomycotina</taxon>
        <taxon>Dothideomycetes</taxon>
        <taxon>Dothideomycetes incertae sedis</taxon>
        <taxon>Microthyriales</taxon>
        <taxon>Microthyriaceae</taxon>
        <taxon>Microthyrium</taxon>
    </lineage>
</organism>
<dbReference type="OrthoDB" id="5284003at2759"/>
<evidence type="ECO:0000256" key="1">
    <source>
        <dbReference type="SAM" id="MobiDB-lite"/>
    </source>
</evidence>
<name>A0A6A6TWN8_9PEZI</name>
<evidence type="ECO:0000313" key="2">
    <source>
        <dbReference type="EMBL" id="KAF2664515.1"/>
    </source>
</evidence>
<gene>
    <name evidence="2" type="ORF">BT63DRAFT_379021</name>
</gene>
<dbReference type="EMBL" id="MU004242">
    <property type="protein sequence ID" value="KAF2664515.1"/>
    <property type="molecule type" value="Genomic_DNA"/>
</dbReference>
<feature type="compositionally biased region" description="Low complexity" evidence="1">
    <location>
        <begin position="462"/>
        <end position="489"/>
    </location>
</feature>